<dbReference type="Pfam" id="PF15932">
    <property type="entry name" value="DUF4748"/>
    <property type="match status" value="1"/>
</dbReference>
<organism evidence="2 3">
    <name type="scientific">Hypholoma sublateritium (strain FD-334 SS-4)</name>
    <dbReference type="NCBI Taxonomy" id="945553"/>
    <lineage>
        <taxon>Eukaryota</taxon>
        <taxon>Fungi</taxon>
        <taxon>Dikarya</taxon>
        <taxon>Basidiomycota</taxon>
        <taxon>Agaricomycotina</taxon>
        <taxon>Agaricomycetes</taxon>
        <taxon>Agaricomycetidae</taxon>
        <taxon>Agaricales</taxon>
        <taxon>Agaricineae</taxon>
        <taxon>Strophariaceae</taxon>
        <taxon>Hypholoma</taxon>
    </lineage>
</organism>
<keyword evidence="3" id="KW-1185">Reference proteome</keyword>
<dbReference type="AlphaFoldDB" id="A0A0D2MHL2"/>
<keyword evidence="1" id="KW-0472">Membrane</keyword>
<dbReference type="InterPro" id="IPR031833">
    <property type="entry name" value="DUF4748"/>
</dbReference>
<evidence type="ECO:0000313" key="2">
    <source>
        <dbReference type="EMBL" id="KJA23133.1"/>
    </source>
</evidence>
<proteinExistence type="predicted"/>
<evidence type="ECO:0000313" key="3">
    <source>
        <dbReference type="Proteomes" id="UP000054270"/>
    </source>
</evidence>
<dbReference type="Proteomes" id="UP000054270">
    <property type="component" value="Unassembled WGS sequence"/>
</dbReference>
<gene>
    <name evidence="2" type="ORF">HYPSUDRAFT_201684</name>
</gene>
<sequence length="64" mass="7024">MLPVRQYTIGQRMGLGFAGVLVVAGVTFYIAKQGINARRKAELDAYRAKRTKSAEMPIAPAQRS</sequence>
<reference evidence="3" key="1">
    <citation type="submission" date="2014-04" db="EMBL/GenBank/DDBJ databases">
        <title>Evolutionary Origins and Diversification of the Mycorrhizal Mutualists.</title>
        <authorList>
            <consortium name="DOE Joint Genome Institute"/>
            <consortium name="Mycorrhizal Genomics Consortium"/>
            <person name="Kohler A."/>
            <person name="Kuo A."/>
            <person name="Nagy L.G."/>
            <person name="Floudas D."/>
            <person name="Copeland A."/>
            <person name="Barry K.W."/>
            <person name="Cichocki N."/>
            <person name="Veneault-Fourrey C."/>
            <person name="LaButti K."/>
            <person name="Lindquist E.A."/>
            <person name="Lipzen A."/>
            <person name="Lundell T."/>
            <person name="Morin E."/>
            <person name="Murat C."/>
            <person name="Riley R."/>
            <person name="Ohm R."/>
            <person name="Sun H."/>
            <person name="Tunlid A."/>
            <person name="Henrissat B."/>
            <person name="Grigoriev I.V."/>
            <person name="Hibbett D.S."/>
            <person name="Martin F."/>
        </authorList>
    </citation>
    <scope>NUCLEOTIDE SEQUENCE [LARGE SCALE GENOMIC DNA]</scope>
    <source>
        <strain evidence="3">FD-334 SS-4</strain>
    </source>
</reference>
<protein>
    <submittedName>
        <fullName evidence="2">Uncharacterized protein</fullName>
    </submittedName>
</protein>
<keyword evidence="1" id="KW-1133">Transmembrane helix</keyword>
<dbReference type="OrthoDB" id="3068460at2759"/>
<feature type="transmembrane region" description="Helical" evidence="1">
    <location>
        <begin position="12"/>
        <end position="31"/>
    </location>
</feature>
<dbReference type="EMBL" id="KN817545">
    <property type="protein sequence ID" value="KJA23133.1"/>
    <property type="molecule type" value="Genomic_DNA"/>
</dbReference>
<name>A0A0D2MHL2_HYPSF</name>
<accession>A0A0D2MHL2</accession>
<evidence type="ECO:0000256" key="1">
    <source>
        <dbReference type="SAM" id="Phobius"/>
    </source>
</evidence>
<keyword evidence="1" id="KW-0812">Transmembrane</keyword>